<feature type="compositionally biased region" description="Polar residues" evidence="1">
    <location>
        <begin position="165"/>
        <end position="187"/>
    </location>
</feature>
<dbReference type="Proteomes" id="UP000001292">
    <property type="component" value="Unassembled WGS sequence"/>
</dbReference>
<dbReference type="AlphaFoldDB" id="B4IEI9"/>
<evidence type="ECO:0000313" key="2">
    <source>
        <dbReference type="EMBL" id="EDW46016.1"/>
    </source>
</evidence>
<protein>
    <submittedName>
        <fullName evidence="2">GM10389</fullName>
    </submittedName>
</protein>
<dbReference type="EMBL" id="CH480831">
    <property type="protein sequence ID" value="EDW46016.1"/>
    <property type="molecule type" value="Genomic_DNA"/>
</dbReference>
<evidence type="ECO:0000313" key="3">
    <source>
        <dbReference type="Proteomes" id="UP000001292"/>
    </source>
</evidence>
<dbReference type="STRING" id="7238.B4IEI9"/>
<dbReference type="PhylomeDB" id="B4IEI9"/>
<keyword evidence="3" id="KW-1185">Reference proteome</keyword>
<feature type="compositionally biased region" description="Low complexity" evidence="1">
    <location>
        <begin position="141"/>
        <end position="164"/>
    </location>
</feature>
<feature type="compositionally biased region" description="Gly residues" evidence="1">
    <location>
        <begin position="131"/>
        <end position="140"/>
    </location>
</feature>
<dbReference type="OMA" id="GTHSNTV"/>
<name>B4IEI9_DROSE</name>
<feature type="region of interest" description="Disordered" evidence="1">
    <location>
        <begin position="131"/>
        <end position="195"/>
    </location>
</feature>
<accession>B4IEI9</accession>
<feature type="compositionally biased region" description="Acidic residues" evidence="1">
    <location>
        <begin position="11"/>
        <end position="21"/>
    </location>
</feature>
<sequence length="209" mass="21062">MAESNVPLRDFDEESETDSETELLIRRDVPSGKQNNNNNRGRRKSSMGYSGVDAGAGSSAAGGGGSFLGNLFGSNSFGSAAGQIRYRNERSRERAKHSNGSYSSISKLAQLTHTSSRVAGAGSIGGVGGGSGGGGGGSGSATGIKATTGDGSAATSGGSAATGDLSNGATHSTTVIDPENGSSTVFYQHNRRKSKSRSIGNVCKLCLCR</sequence>
<evidence type="ECO:0000256" key="1">
    <source>
        <dbReference type="SAM" id="MobiDB-lite"/>
    </source>
</evidence>
<gene>
    <name evidence="2" type="primary">Dsec\GM10389</name>
    <name evidence="2" type="ORF">Dsec_GM10389</name>
</gene>
<organism evidence="3">
    <name type="scientific">Drosophila sechellia</name>
    <name type="common">Fruit fly</name>
    <dbReference type="NCBI Taxonomy" id="7238"/>
    <lineage>
        <taxon>Eukaryota</taxon>
        <taxon>Metazoa</taxon>
        <taxon>Ecdysozoa</taxon>
        <taxon>Arthropoda</taxon>
        <taxon>Hexapoda</taxon>
        <taxon>Insecta</taxon>
        <taxon>Pterygota</taxon>
        <taxon>Neoptera</taxon>
        <taxon>Endopterygota</taxon>
        <taxon>Diptera</taxon>
        <taxon>Brachycera</taxon>
        <taxon>Muscomorpha</taxon>
        <taxon>Ephydroidea</taxon>
        <taxon>Drosophilidae</taxon>
        <taxon>Drosophila</taxon>
        <taxon>Sophophora</taxon>
    </lineage>
</organism>
<dbReference type="HOGENOM" id="CLU_1333162_0_0_1"/>
<proteinExistence type="predicted"/>
<feature type="region of interest" description="Disordered" evidence="1">
    <location>
        <begin position="1"/>
        <end position="50"/>
    </location>
</feature>
<reference evidence="2 3" key="1">
    <citation type="journal article" date="2007" name="Nature">
        <title>Evolution of genes and genomes on the Drosophila phylogeny.</title>
        <authorList>
            <consortium name="Drosophila 12 Genomes Consortium"/>
            <person name="Clark A.G."/>
            <person name="Eisen M.B."/>
            <person name="Smith D.R."/>
            <person name="Bergman C.M."/>
            <person name="Oliver B."/>
            <person name="Markow T.A."/>
            <person name="Kaufman T.C."/>
            <person name="Kellis M."/>
            <person name="Gelbart W."/>
            <person name="Iyer V.N."/>
            <person name="Pollard D.A."/>
            <person name="Sackton T.B."/>
            <person name="Larracuente A.M."/>
            <person name="Singh N.D."/>
            <person name="Abad J.P."/>
            <person name="Abt D.N."/>
            <person name="Adryan B."/>
            <person name="Aguade M."/>
            <person name="Akashi H."/>
            <person name="Anderson W.W."/>
            <person name="Aquadro C.F."/>
            <person name="Ardell D.H."/>
            <person name="Arguello R."/>
            <person name="Artieri C.G."/>
            <person name="Barbash D.A."/>
            <person name="Barker D."/>
            <person name="Barsanti P."/>
            <person name="Batterham P."/>
            <person name="Batzoglou S."/>
            <person name="Begun D."/>
            <person name="Bhutkar A."/>
            <person name="Blanco E."/>
            <person name="Bosak S.A."/>
            <person name="Bradley R.K."/>
            <person name="Brand A.D."/>
            <person name="Brent M.R."/>
            <person name="Brooks A.N."/>
            <person name="Brown R.H."/>
            <person name="Butlin R.K."/>
            <person name="Caggese C."/>
            <person name="Calvi B.R."/>
            <person name="Bernardo de Carvalho A."/>
            <person name="Caspi A."/>
            <person name="Castrezana S."/>
            <person name="Celniker S.E."/>
            <person name="Chang J.L."/>
            <person name="Chapple C."/>
            <person name="Chatterji S."/>
            <person name="Chinwalla A."/>
            <person name="Civetta A."/>
            <person name="Clifton S.W."/>
            <person name="Comeron J.M."/>
            <person name="Costello J.C."/>
            <person name="Coyne J.A."/>
            <person name="Daub J."/>
            <person name="David R.G."/>
            <person name="Delcher A.L."/>
            <person name="Delehaunty K."/>
            <person name="Do C.B."/>
            <person name="Ebling H."/>
            <person name="Edwards K."/>
            <person name="Eickbush T."/>
            <person name="Evans J.D."/>
            <person name="Filipski A."/>
            <person name="Findeiss S."/>
            <person name="Freyhult E."/>
            <person name="Fulton L."/>
            <person name="Fulton R."/>
            <person name="Garcia A.C."/>
            <person name="Gardiner A."/>
            <person name="Garfield D.A."/>
            <person name="Garvin B.E."/>
            <person name="Gibson G."/>
            <person name="Gilbert D."/>
            <person name="Gnerre S."/>
            <person name="Godfrey J."/>
            <person name="Good R."/>
            <person name="Gotea V."/>
            <person name="Gravely B."/>
            <person name="Greenberg A.J."/>
            <person name="Griffiths-Jones S."/>
            <person name="Gross S."/>
            <person name="Guigo R."/>
            <person name="Gustafson E.A."/>
            <person name="Haerty W."/>
            <person name="Hahn M.W."/>
            <person name="Halligan D.L."/>
            <person name="Halpern A.L."/>
            <person name="Halter G.M."/>
            <person name="Han M.V."/>
            <person name="Heger A."/>
            <person name="Hillier L."/>
            <person name="Hinrichs A.S."/>
            <person name="Holmes I."/>
            <person name="Hoskins R.A."/>
            <person name="Hubisz M.J."/>
            <person name="Hultmark D."/>
            <person name="Huntley M.A."/>
            <person name="Jaffe D.B."/>
            <person name="Jagadeeshan S."/>
            <person name="Jeck W.R."/>
            <person name="Johnson J."/>
            <person name="Jones C.D."/>
            <person name="Jordan W.C."/>
            <person name="Karpen G.H."/>
            <person name="Kataoka E."/>
            <person name="Keightley P.D."/>
            <person name="Kheradpour P."/>
            <person name="Kirkness E.F."/>
            <person name="Koerich L.B."/>
            <person name="Kristiansen K."/>
            <person name="Kudrna D."/>
            <person name="Kulathinal R.J."/>
            <person name="Kumar S."/>
            <person name="Kwok R."/>
            <person name="Lander E."/>
            <person name="Langley C.H."/>
            <person name="Lapoint R."/>
            <person name="Lazzaro B.P."/>
            <person name="Lee S.J."/>
            <person name="Levesque L."/>
            <person name="Li R."/>
            <person name="Lin C.F."/>
            <person name="Lin M.F."/>
            <person name="Lindblad-Toh K."/>
            <person name="Llopart A."/>
            <person name="Long M."/>
            <person name="Low L."/>
            <person name="Lozovsky E."/>
            <person name="Lu J."/>
            <person name="Luo M."/>
            <person name="Machado C.A."/>
            <person name="Makalowski W."/>
            <person name="Marzo M."/>
            <person name="Matsuda M."/>
            <person name="Matzkin L."/>
            <person name="McAllister B."/>
            <person name="McBride C.S."/>
            <person name="McKernan B."/>
            <person name="McKernan K."/>
            <person name="Mendez-Lago M."/>
            <person name="Minx P."/>
            <person name="Mollenhauer M.U."/>
            <person name="Montooth K."/>
            <person name="Mount S.M."/>
            <person name="Mu X."/>
            <person name="Myers E."/>
            <person name="Negre B."/>
            <person name="Newfeld S."/>
            <person name="Nielsen R."/>
            <person name="Noor M.A."/>
            <person name="O'Grady P."/>
            <person name="Pachter L."/>
            <person name="Papaceit M."/>
            <person name="Parisi M.J."/>
            <person name="Parisi M."/>
            <person name="Parts L."/>
            <person name="Pedersen J.S."/>
            <person name="Pesole G."/>
            <person name="Phillippy A.M."/>
            <person name="Ponting C.P."/>
            <person name="Pop M."/>
            <person name="Porcelli D."/>
            <person name="Powell J.R."/>
            <person name="Prohaska S."/>
            <person name="Pruitt K."/>
            <person name="Puig M."/>
            <person name="Quesneville H."/>
            <person name="Ram K.R."/>
            <person name="Rand D."/>
            <person name="Rasmussen M.D."/>
            <person name="Reed L.K."/>
            <person name="Reenan R."/>
            <person name="Reily A."/>
            <person name="Remington K.A."/>
            <person name="Rieger T.T."/>
            <person name="Ritchie M.G."/>
            <person name="Robin C."/>
            <person name="Rogers Y.H."/>
            <person name="Rohde C."/>
            <person name="Rozas J."/>
            <person name="Rubenfield M.J."/>
            <person name="Ruiz A."/>
            <person name="Russo S."/>
            <person name="Salzberg S.L."/>
            <person name="Sanchez-Gracia A."/>
            <person name="Saranga D.J."/>
            <person name="Sato H."/>
            <person name="Schaeffer S.W."/>
            <person name="Schatz M.C."/>
            <person name="Schlenke T."/>
            <person name="Schwartz R."/>
            <person name="Segarra C."/>
            <person name="Singh R.S."/>
            <person name="Sirot L."/>
            <person name="Sirota M."/>
            <person name="Sisneros N.B."/>
            <person name="Smith C.D."/>
            <person name="Smith T.F."/>
            <person name="Spieth J."/>
            <person name="Stage D.E."/>
            <person name="Stark A."/>
            <person name="Stephan W."/>
            <person name="Strausberg R.L."/>
            <person name="Strempel S."/>
            <person name="Sturgill D."/>
            <person name="Sutton G."/>
            <person name="Sutton G.G."/>
            <person name="Tao W."/>
            <person name="Teichmann S."/>
            <person name="Tobari Y.N."/>
            <person name="Tomimura Y."/>
            <person name="Tsolas J.M."/>
            <person name="Valente V.L."/>
            <person name="Venter E."/>
            <person name="Venter J.C."/>
            <person name="Vicario S."/>
            <person name="Vieira F.G."/>
            <person name="Vilella A.J."/>
            <person name="Villasante A."/>
            <person name="Walenz B."/>
            <person name="Wang J."/>
            <person name="Wasserman M."/>
            <person name="Watts T."/>
            <person name="Wilson D."/>
            <person name="Wilson R.K."/>
            <person name="Wing R.A."/>
            <person name="Wolfner M.F."/>
            <person name="Wong A."/>
            <person name="Wong G.K."/>
            <person name="Wu C.I."/>
            <person name="Wu G."/>
            <person name="Yamamoto D."/>
            <person name="Yang H.P."/>
            <person name="Yang S.P."/>
            <person name="Yorke J.A."/>
            <person name="Yoshida K."/>
            <person name="Zdobnov E."/>
            <person name="Zhang P."/>
            <person name="Zhang Y."/>
            <person name="Zimin A.V."/>
            <person name="Baldwin J."/>
            <person name="Abdouelleil A."/>
            <person name="Abdulkadir J."/>
            <person name="Abebe A."/>
            <person name="Abera B."/>
            <person name="Abreu J."/>
            <person name="Acer S.C."/>
            <person name="Aftuck L."/>
            <person name="Alexander A."/>
            <person name="An P."/>
            <person name="Anderson E."/>
            <person name="Anderson S."/>
            <person name="Arachi H."/>
            <person name="Azer M."/>
            <person name="Bachantsang P."/>
            <person name="Barry A."/>
            <person name="Bayul T."/>
            <person name="Berlin A."/>
            <person name="Bessette D."/>
            <person name="Bloom T."/>
            <person name="Blye J."/>
            <person name="Boguslavskiy L."/>
            <person name="Bonnet C."/>
            <person name="Boukhgalter B."/>
            <person name="Bourzgui I."/>
            <person name="Brown A."/>
            <person name="Cahill P."/>
            <person name="Channer S."/>
            <person name="Cheshatsang Y."/>
            <person name="Chuda L."/>
            <person name="Citroen M."/>
            <person name="Collymore A."/>
            <person name="Cooke P."/>
            <person name="Costello M."/>
            <person name="D'Aco K."/>
            <person name="Daza R."/>
            <person name="De Haan G."/>
            <person name="DeGray S."/>
            <person name="DeMaso C."/>
            <person name="Dhargay N."/>
            <person name="Dooley K."/>
            <person name="Dooley E."/>
            <person name="Doricent M."/>
            <person name="Dorje P."/>
            <person name="Dorjee K."/>
            <person name="Dupes A."/>
            <person name="Elong R."/>
            <person name="Falk J."/>
            <person name="Farina A."/>
            <person name="Faro S."/>
            <person name="Ferguson D."/>
            <person name="Fisher S."/>
            <person name="Foley C.D."/>
            <person name="Franke A."/>
            <person name="Friedrich D."/>
            <person name="Gadbois L."/>
            <person name="Gearin G."/>
            <person name="Gearin C.R."/>
            <person name="Giannoukos G."/>
            <person name="Goode T."/>
            <person name="Graham J."/>
            <person name="Grandbois E."/>
            <person name="Grewal S."/>
            <person name="Gyaltsen K."/>
            <person name="Hafez N."/>
            <person name="Hagos B."/>
            <person name="Hall J."/>
            <person name="Henson C."/>
            <person name="Hollinger A."/>
            <person name="Honan T."/>
            <person name="Huard M.D."/>
            <person name="Hughes L."/>
            <person name="Hurhula B."/>
            <person name="Husby M.E."/>
            <person name="Kamat A."/>
            <person name="Kanga B."/>
            <person name="Kashin S."/>
            <person name="Khazanovich D."/>
            <person name="Kisner P."/>
            <person name="Lance K."/>
            <person name="Lara M."/>
            <person name="Lee W."/>
            <person name="Lennon N."/>
            <person name="Letendre F."/>
            <person name="LeVine R."/>
            <person name="Lipovsky A."/>
            <person name="Liu X."/>
            <person name="Liu J."/>
            <person name="Liu S."/>
            <person name="Lokyitsang T."/>
            <person name="Lokyitsang Y."/>
            <person name="Lubonja R."/>
            <person name="Lui A."/>
            <person name="MacDonald P."/>
            <person name="Magnisalis V."/>
            <person name="Maru K."/>
            <person name="Matthews C."/>
            <person name="McCusker W."/>
            <person name="McDonough S."/>
            <person name="Mehta T."/>
            <person name="Meldrim J."/>
            <person name="Meneus L."/>
            <person name="Mihai O."/>
            <person name="Mihalev A."/>
            <person name="Mihova T."/>
            <person name="Mittelman R."/>
            <person name="Mlenga V."/>
            <person name="Montmayeur A."/>
            <person name="Mulrain L."/>
            <person name="Navidi A."/>
            <person name="Naylor J."/>
            <person name="Negash T."/>
            <person name="Nguyen T."/>
            <person name="Nguyen N."/>
            <person name="Nicol R."/>
            <person name="Norbu C."/>
            <person name="Norbu N."/>
            <person name="Novod N."/>
            <person name="O'Neill B."/>
            <person name="Osman S."/>
            <person name="Markiewicz E."/>
            <person name="Oyono O.L."/>
            <person name="Patti C."/>
            <person name="Phunkhang P."/>
            <person name="Pierre F."/>
            <person name="Priest M."/>
            <person name="Raghuraman S."/>
            <person name="Rege F."/>
            <person name="Reyes R."/>
            <person name="Rise C."/>
            <person name="Rogov P."/>
            <person name="Ross K."/>
            <person name="Ryan E."/>
            <person name="Settipalli S."/>
            <person name="Shea T."/>
            <person name="Sherpa N."/>
            <person name="Shi L."/>
            <person name="Shih D."/>
            <person name="Sparrow T."/>
            <person name="Spaulding J."/>
            <person name="Stalker J."/>
            <person name="Stange-Thomann N."/>
            <person name="Stavropoulos S."/>
            <person name="Stone C."/>
            <person name="Strader C."/>
            <person name="Tesfaye S."/>
            <person name="Thomson T."/>
            <person name="Thoulutsang Y."/>
            <person name="Thoulutsang D."/>
            <person name="Topham K."/>
            <person name="Topping I."/>
            <person name="Tsamla T."/>
            <person name="Vassiliev H."/>
            <person name="Vo A."/>
            <person name="Wangchuk T."/>
            <person name="Wangdi T."/>
            <person name="Weiand M."/>
            <person name="Wilkinson J."/>
            <person name="Wilson A."/>
            <person name="Yadav S."/>
            <person name="Young G."/>
            <person name="Yu Q."/>
            <person name="Zembek L."/>
            <person name="Zhong D."/>
            <person name="Zimmer A."/>
            <person name="Zwirko Z."/>
            <person name="Jaffe D.B."/>
            <person name="Alvarez P."/>
            <person name="Brockman W."/>
            <person name="Butler J."/>
            <person name="Chin C."/>
            <person name="Gnerre S."/>
            <person name="Grabherr M."/>
            <person name="Kleber M."/>
            <person name="Mauceli E."/>
            <person name="MacCallum I."/>
        </authorList>
    </citation>
    <scope>NUCLEOTIDE SEQUENCE [LARGE SCALE GENOMIC DNA]</scope>
    <source>
        <strain evidence="3">Rob3c / Tucson 14021-0248.25</strain>
    </source>
</reference>